<dbReference type="Pfam" id="PF12115">
    <property type="entry name" value="Salp15"/>
    <property type="match status" value="1"/>
</dbReference>
<feature type="signal peptide" evidence="6">
    <location>
        <begin position="1"/>
        <end position="20"/>
    </location>
</feature>
<evidence type="ECO:0000256" key="3">
    <source>
        <dbReference type="ARBA" id="ARBA00022729"/>
    </source>
</evidence>
<evidence type="ECO:0000313" key="7">
    <source>
        <dbReference type="EMBL" id="JAA70968.1"/>
    </source>
</evidence>
<evidence type="ECO:0000256" key="4">
    <source>
        <dbReference type="ARBA" id="ARBA00023180"/>
    </source>
</evidence>
<proteinExistence type="evidence at transcript level"/>
<feature type="chain" id="PRO_5005518514" evidence="6">
    <location>
        <begin position="21"/>
        <end position="119"/>
    </location>
</feature>
<sequence>MNKATFFLLVTSQLFYHAASEHKNWTDGEKTFGVKECWEILRKRLNESCIEKGANGVATVDFAACKMGCANNPEKGSAHVIQDMPNGTPCGLYNETCQTGTCKGECFIPTETIEDIETE</sequence>
<evidence type="ECO:0000256" key="5">
    <source>
        <dbReference type="ARBA" id="ARBA00034321"/>
    </source>
</evidence>
<evidence type="ECO:0000256" key="6">
    <source>
        <dbReference type="SAM" id="SignalP"/>
    </source>
</evidence>
<comment type="subcellular location">
    <subcellularLocation>
        <location evidence="1">Secreted</location>
    </subcellularLocation>
</comment>
<protein>
    <submittedName>
        <fullName evidence="7">Putative ixostatin</fullName>
    </submittedName>
</protein>
<dbReference type="EMBL" id="GADI01002840">
    <property type="protein sequence ID" value="JAA70968.1"/>
    <property type="molecule type" value="mRNA"/>
</dbReference>
<keyword evidence="2" id="KW-0964">Secreted</keyword>
<keyword evidence="4" id="KW-0325">Glycoprotein</keyword>
<accession>A0A0K8RJ90</accession>
<organism evidence="7">
    <name type="scientific">Ixodes ricinus</name>
    <name type="common">Common tick</name>
    <name type="synonym">Acarus ricinus</name>
    <dbReference type="NCBI Taxonomy" id="34613"/>
    <lineage>
        <taxon>Eukaryota</taxon>
        <taxon>Metazoa</taxon>
        <taxon>Ecdysozoa</taxon>
        <taxon>Arthropoda</taxon>
        <taxon>Chelicerata</taxon>
        <taxon>Arachnida</taxon>
        <taxon>Acari</taxon>
        <taxon>Parasitiformes</taxon>
        <taxon>Ixodida</taxon>
        <taxon>Ixodoidea</taxon>
        <taxon>Ixodidae</taxon>
        <taxon>Ixodinae</taxon>
        <taxon>Ixodes</taxon>
    </lineage>
</organism>
<dbReference type="AlphaFoldDB" id="A0A0K8RJ90"/>
<keyword evidence="3 6" id="KW-0732">Signal</keyword>
<name>A0A0K8RJ90_IXORI</name>
<reference evidence="7" key="1">
    <citation type="submission" date="2012-12" db="EMBL/GenBank/DDBJ databases">
        <title>Identification and characterization of a phenylalanine ammonia-lyase gene family in Isatis indigotica Fort.</title>
        <authorList>
            <person name="Liu Q."/>
            <person name="Chen J."/>
            <person name="Zhou X."/>
            <person name="Di P."/>
            <person name="Xiao Y."/>
            <person name="Xuan H."/>
            <person name="Zhang L."/>
            <person name="Chen W."/>
        </authorList>
    </citation>
    <scope>NUCLEOTIDE SEQUENCE</scope>
    <source>
        <tissue evidence="7">Salivary gland</tissue>
    </source>
</reference>
<dbReference type="GO" id="GO:0005576">
    <property type="term" value="C:extracellular region"/>
    <property type="evidence" value="ECO:0007669"/>
    <property type="project" value="UniProtKB-SubCell"/>
</dbReference>
<comment type="similarity">
    <text evidence="5">Belongs to the salp15 family.</text>
</comment>
<evidence type="ECO:0000256" key="2">
    <source>
        <dbReference type="ARBA" id="ARBA00022525"/>
    </source>
</evidence>
<evidence type="ECO:0000256" key="1">
    <source>
        <dbReference type="ARBA" id="ARBA00004613"/>
    </source>
</evidence>
<dbReference type="InterPro" id="IPR021971">
    <property type="entry name" value="Salp15"/>
</dbReference>